<feature type="transmembrane region" description="Helical" evidence="1">
    <location>
        <begin position="109"/>
        <end position="127"/>
    </location>
</feature>
<accession>A0ABY4FY66</accession>
<evidence type="ECO:0000313" key="3">
    <source>
        <dbReference type="Proteomes" id="UP000831775"/>
    </source>
</evidence>
<gene>
    <name evidence="2" type="ORF">MUN76_04155</name>
</gene>
<dbReference type="EMBL" id="CP095043">
    <property type="protein sequence ID" value="UOQ61171.1"/>
    <property type="molecule type" value="Genomic_DNA"/>
</dbReference>
<feature type="transmembrane region" description="Helical" evidence="1">
    <location>
        <begin position="78"/>
        <end position="97"/>
    </location>
</feature>
<reference evidence="2 3" key="1">
    <citation type="submission" date="2022-04" db="EMBL/GenBank/DDBJ databases">
        <title>Leucobacter sp. isolated from rhizosphere of onion.</title>
        <authorList>
            <person name="Won M."/>
            <person name="Lee C.-M."/>
            <person name="Woen H.-Y."/>
            <person name="Kwon S.-W."/>
        </authorList>
    </citation>
    <scope>NUCLEOTIDE SEQUENCE [LARGE SCALE GENOMIC DNA]</scope>
    <source>
        <strain evidence="2 3">H25R-14</strain>
    </source>
</reference>
<proteinExistence type="predicted"/>
<dbReference type="RefSeq" id="WP_244687408.1">
    <property type="nucleotide sequence ID" value="NZ_CP095043.1"/>
</dbReference>
<keyword evidence="1" id="KW-1133">Transmembrane helix</keyword>
<feature type="transmembrane region" description="Helical" evidence="1">
    <location>
        <begin position="47"/>
        <end position="66"/>
    </location>
</feature>
<organism evidence="2 3">
    <name type="scientific">Leucobacter rhizosphaerae</name>
    <dbReference type="NCBI Taxonomy" id="2932245"/>
    <lineage>
        <taxon>Bacteria</taxon>
        <taxon>Bacillati</taxon>
        <taxon>Actinomycetota</taxon>
        <taxon>Actinomycetes</taxon>
        <taxon>Micrococcales</taxon>
        <taxon>Microbacteriaceae</taxon>
        <taxon>Leucobacter</taxon>
    </lineage>
</organism>
<evidence type="ECO:0000256" key="1">
    <source>
        <dbReference type="SAM" id="Phobius"/>
    </source>
</evidence>
<dbReference type="Proteomes" id="UP000831775">
    <property type="component" value="Chromosome"/>
</dbReference>
<keyword evidence="1" id="KW-0812">Transmembrane</keyword>
<sequence length="128" mass="13054">MTIQLAAAALATLVLAALAVLQILVASGKPYGTLVWGGQHRILPRKLRIGSAVSVLLYAGFAAILLSRGGLLGGGDSGFVRVATWILVGYFVLGIGMNAISRSRPERAVMTPVCALLAAASLVVALGA</sequence>
<keyword evidence="1" id="KW-0472">Membrane</keyword>
<evidence type="ECO:0008006" key="4">
    <source>
        <dbReference type="Google" id="ProtNLM"/>
    </source>
</evidence>
<name>A0ABY4FY66_9MICO</name>
<keyword evidence="3" id="KW-1185">Reference proteome</keyword>
<protein>
    <recommendedName>
        <fullName evidence="4">Integral membrane protein</fullName>
    </recommendedName>
</protein>
<evidence type="ECO:0000313" key="2">
    <source>
        <dbReference type="EMBL" id="UOQ61171.1"/>
    </source>
</evidence>